<name>A0A8K0WMH3_9HYPO</name>
<evidence type="ECO:0000313" key="1">
    <source>
        <dbReference type="EMBL" id="KAH7310817.1"/>
    </source>
</evidence>
<organism evidence="1 2">
    <name type="scientific">Stachybotrys elegans</name>
    <dbReference type="NCBI Taxonomy" id="80388"/>
    <lineage>
        <taxon>Eukaryota</taxon>
        <taxon>Fungi</taxon>
        <taxon>Dikarya</taxon>
        <taxon>Ascomycota</taxon>
        <taxon>Pezizomycotina</taxon>
        <taxon>Sordariomycetes</taxon>
        <taxon>Hypocreomycetidae</taxon>
        <taxon>Hypocreales</taxon>
        <taxon>Stachybotryaceae</taxon>
        <taxon>Stachybotrys</taxon>
    </lineage>
</organism>
<sequence length="62" mass="7186">MSCRFYRFANMRLLPTGIYTPLPCFFKQNEDLDLDVYHQHVQYVAESGTVPVVSGTMERLSI</sequence>
<keyword evidence="2" id="KW-1185">Reference proteome</keyword>
<dbReference type="InterPro" id="IPR013785">
    <property type="entry name" value="Aldolase_TIM"/>
</dbReference>
<reference evidence="1" key="1">
    <citation type="journal article" date="2021" name="Nat. Commun.">
        <title>Genetic determinants of endophytism in the Arabidopsis root mycobiome.</title>
        <authorList>
            <person name="Mesny F."/>
            <person name="Miyauchi S."/>
            <person name="Thiergart T."/>
            <person name="Pickel B."/>
            <person name="Atanasova L."/>
            <person name="Karlsson M."/>
            <person name="Huettel B."/>
            <person name="Barry K.W."/>
            <person name="Haridas S."/>
            <person name="Chen C."/>
            <person name="Bauer D."/>
            <person name="Andreopoulos W."/>
            <person name="Pangilinan J."/>
            <person name="LaButti K."/>
            <person name="Riley R."/>
            <person name="Lipzen A."/>
            <person name="Clum A."/>
            <person name="Drula E."/>
            <person name="Henrissat B."/>
            <person name="Kohler A."/>
            <person name="Grigoriev I.V."/>
            <person name="Martin F.M."/>
            <person name="Hacquard S."/>
        </authorList>
    </citation>
    <scope>NUCLEOTIDE SEQUENCE</scope>
    <source>
        <strain evidence="1">MPI-CAGE-CH-0235</strain>
    </source>
</reference>
<dbReference type="Gene3D" id="3.20.20.70">
    <property type="entry name" value="Aldolase class I"/>
    <property type="match status" value="1"/>
</dbReference>
<dbReference type="OrthoDB" id="191315at2759"/>
<dbReference type="EMBL" id="JAGPNK010000012">
    <property type="protein sequence ID" value="KAH7310817.1"/>
    <property type="molecule type" value="Genomic_DNA"/>
</dbReference>
<gene>
    <name evidence="1" type="ORF">B0I35DRAFT_514804</name>
</gene>
<proteinExistence type="predicted"/>
<protein>
    <submittedName>
        <fullName evidence="1">Uncharacterized protein</fullName>
    </submittedName>
</protein>
<evidence type="ECO:0000313" key="2">
    <source>
        <dbReference type="Proteomes" id="UP000813444"/>
    </source>
</evidence>
<comment type="caution">
    <text evidence="1">The sequence shown here is derived from an EMBL/GenBank/DDBJ whole genome shotgun (WGS) entry which is preliminary data.</text>
</comment>
<dbReference type="AlphaFoldDB" id="A0A8K0WMH3"/>
<dbReference type="Proteomes" id="UP000813444">
    <property type="component" value="Unassembled WGS sequence"/>
</dbReference>
<dbReference type="SUPFAM" id="SSF51569">
    <property type="entry name" value="Aldolase"/>
    <property type="match status" value="1"/>
</dbReference>
<accession>A0A8K0WMH3</accession>